<dbReference type="PROSITE" id="PS50966">
    <property type="entry name" value="ZF_SWIM"/>
    <property type="match status" value="1"/>
</dbReference>
<dbReference type="OrthoDB" id="10044509at2759"/>
<evidence type="ECO:0000256" key="2">
    <source>
        <dbReference type="SAM" id="MobiDB-lite"/>
    </source>
</evidence>
<feature type="compositionally biased region" description="Basic and acidic residues" evidence="2">
    <location>
        <begin position="253"/>
        <end position="264"/>
    </location>
</feature>
<dbReference type="PANTHER" id="PTHR47456">
    <property type="entry name" value="PHD-TYPE DOMAIN-CONTAINING PROTEIN"/>
    <property type="match status" value="1"/>
</dbReference>
<feature type="compositionally biased region" description="Basic and acidic residues" evidence="2">
    <location>
        <begin position="290"/>
        <end position="329"/>
    </location>
</feature>
<dbReference type="AlphaFoldDB" id="A0A7M5X4D8"/>
<evidence type="ECO:0000313" key="4">
    <source>
        <dbReference type="EnsemblMetazoa" id="CLYHEMP017268.1"/>
    </source>
</evidence>
<feature type="compositionally biased region" description="Polar residues" evidence="2">
    <location>
        <begin position="81"/>
        <end position="93"/>
    </location>
</feature>
<keyword evidence="5" id="KW-1185">Reference proteome</keyword>
<accession>A0A7M5X4D8</accession>
<protein>
    <recommendedName>
        <fullName evidence="3">SWIM-type domain-containing protein</fullName>
    </recommendedName>
</protein>
<dbReference type="Proteomes" id="UP000594262">
    <property type="component" value="Unplaced"/>
</dbReference>
<evidence type="ECO:0000256" key="1">
    <source>
        <dbReference type="PROSITE-ProRule" id="PRU00325"/>
    </source>
</evidence>
<dbReference type="GO" id="GO:0008270">
    <property type="term" value="F:zinc ion binding"/>
    <property type="evidence" value="ECO:0007669"/>
    <property type="project" value="UniProtKB-KW"/>
</dbReference>
<feature type="region of interest" description="Disordered" evidence="2">
    <location>
        <begin position="78"/>
        <end position="114"/>
    </location>
</feature>
<name>A0A7M5X4D8_9CNID</name>
<proteinExistence type="predicted"/>
<dbReference type="InterPro" id="IPR007527">
    <property type="entry name" value="Znf_SWIM"/>
</dbReference>
<keyword evidence="1" id="KW-0863">Zinc-finger</keyword>
<keyword evidence="1" id="KW-0479">Metal-binding</keyword>
<reference evidence="4" key="1">
    <citation type="submission" date="2021-01" db="UniProtKB">
        <authorList>
            <consortium name="EnsemblMetazoa"/>
        </authorList>
    </citation>
    <scope>IDENTIFICATION</scope>
</reference>
<feature type="domain" description="SWIM-type" evidence="3">
    <location>
        <begin position="17"/>
        <end position="53"/>
    </location>
</feature>
<keyword evidence="1" id="KW-0862">Zinc</keyword>
<feature type="compositionally biased region" description="Polar residues" evidence="2">
    <location>
        <begin position="187"/>
        <end position="209"/>
    </location>
</feature>
<dbReference type="PANTHER" id="PTHR47456:SF1">
    <property type="entry name" value="PHD-TYPE DOMAIN-CONTAINING PROTEIN"/>
    <property type="match status" value="1"/>
</dbReference>
<dbReference type="Pfam" id="PF04434">
    <property type="entry name" value="SWIM"/>
    <property type="match status" value="1"/>
</dbReference>
<evidence type="ECO:0000313" key="5">
    <source>
        <dbReference type="Proteomes" id="UP000594262"/>
    </source>
</evidence>
<dbReference type="EnsemblMetazoa" id="CLYHEMT017268.1">
    <property type="protein sequence ID" value="CLYHEMP017268.1"/>
    <property type="gene ID" value="CLYHEMG017268"/>
</dbReference>
<sequence length="357" mass="40801">EHEDVYVVRKGRNGSAYNVMFVTEGGMPSCECFSWKKTKLPCKHMFSIILNNLEHWESFSEFYRHLPYMTLDEEICPSPRSVGQEQQPSSGAQLPTEDITMASDDDSKADPFFPELPRKVTKSLTRRSHCREMLKEVMSATHNYGLDEETIEELEERILDLKIFLEEKLPRDDGLVIESKKEAMKQVSNKNVKQNEENPASSNSCNNKGATFIELPKPKSKKKLASGRVGIGAEKRRFHGDIRVNSPGKKKKIEPPKEKTKEAEPNENDVNEVDKEVIVISDGPSRSKTGKQDNQQEHPNKFKEDGISKKKNNAELDNQYRKKPNHDSSRILDSEDCFIECSEKQGKYFHIQIPGRA</sequence>
<organism evidence="4 5">
    <name type="scientific">Clytia hemisphaerica</name>
    <dbReference type="NCBI Taxonomy" id="252671"/>
    <lineage>
        <taxon>Eukaryota</taxon>
        <taxon>Metazoa</taxon>
        <taxon>Cnidaria</taxon>
        <taxon>Hydrozoa</taxon>
        <taxon>Hydroidolina</taxon>
        <taxon>Leptothecata</taxon>
        <taxon>Obeliida</taxon>
        <taxon>Clytiidae</taxon>
        <taxon>Clytia</taxon>
    </lineage>
</organism>
<feature type="compositionally biased region" description="Basic and acidic residues" evidence="2">
    <location>
        <begin position="233"/>
        <end position="242"/>
    </location>
</feature>
<feature type="region of interest" description="Disordered" evidence="2">
    <location>
        <begin position="187"/>
        <end position="329"/>
    </location>
</feature>
<evidence type="ECO:0000259" key="3">
    <source>
        <dbReference type="PROSITE" id="PS50966"/>
    </source>
</evidence>